<dbReference type="PANTHER" id="PTHR37813">
    <property type="entry name" value="FELS-2 PROPHAGE PROTEIN"/>
    <property type="match status" value="1"/>
</dbReference>
<keyword evidence="2" id="KW-0472">Membrane</keyword>
<feature type="transmembrane region" description="Helical" evidence="2">
    <location>
        <begin position="616"/>
        <end position="637"/>
    </location>
</feature>
<feature type="domain" description="Phage tail tape measure protein" evidence="3">
    <location>
        <begin position="240"/>
        <end position="442"/>
    </location>
</feature>
<dbReference type="InterPro" id="IPR010090">
    <property type="entry name" value="Phage_tape_meas"/>
</dbReference>
<dbReference type="PANTHER" id="PTHR37813:SF1">
    <property type="entry name" value="FELS-2 PROPHAGE PROTEIN"/>
    <property type="match status" value="1"/>
</dbReference>
<gene>
    <name evidence="4" type="ORF">FEV53_13655</name>
</gene>
<evidence type="ECO:0000313" key="5">
    <source>
        <dbReference type="Proteomes" id="UP000318590"/>
    </source>
</evidence>
<feature type="transmembrane region" description="Helical" evidence="2">
    <location>
        <begin position="649"/>
        <end position="670"/>
    </location>
</feature>
<evidence type="ECO:0000256" key="2">
    <source>
        <dbReference type="SAM" id="Phobius"/>
    </source>
</evidence>
<evidence type="ECO:0000259" key="3">
    <source>
        <dbReference type="Pfam" id="PF10145"/>
    </source>
</evidence>
<evidence type="ECO:0000313" key="4">
    <source>
        <dbReference type="EMBL" id="TRD16977.1"/>
    </source>
</evidence>
<comment type="caution">
    <text evidence="4">The sequence shown here is derived from an EMBL/GenBank/DDBJ whole genome shotgun (WGS) entry which is preliminary data.</text>
</comment>
<keyword evidence="1" id="KW-1188">Viral release from host cell</keyword>
<sequence>MATKRIETQLSITAVDKYTSVLRNMQTVTGRFATGVRTELSRLQDLRGPLRLIEDFQAAKRKVAETSAALAAARDRLRRAQGALSGGGTVTAQMRREFETARRGVERLEDVHERHRRNLGQLRGALREAGVNTSNLAGEQRRLATELGGATTAFGRYVDKMKRVDEMQKRIAEGRERMDRSLGTAANLSFVGGASTETGRRVMTALSGPVGQAMSFETAMSDVRKVVDFETPKAFAEMSEEILTLSTRIPMAAEGLAQIVAAGGQSGLKADELLTFAEKAAKVGVAFDVSADTAGTSMAKIKTALGLTLDETSLLFDAMNHLSNNMASEAPQVLDFSTRVAVDGEVKGFSATETMAFGSAMIAAGANADVAATSFRNMGKALARGESVTPRQRAAYEALGLDAAAAAKRMQEDAVATTLDVMERINTLPKHLQSSLISDLFGDEARALAPLINDLDLLRESLGLVAEEQSYAGSADREYAERAKTTANNLQLMRNQMTRLGVSVGSVVLPQLNELLKVSRRIVDRMVAWTKENPKLTKTLFVGATALGAMAVAGGVVLTAAAGLIGTMAVLRFGLVGLGARAAFASGNLLGVGTAFRGLSRLPKFGLSRLVKPLVWTARLIPGIGWASLAGGLRWSALIKPLLWAGRGALRFIPIIGWASLAGELAWHLLIKPLGWDKYLNLEALRSYIDKIRSWFSWDFIKPLDLSKYIKWPEIPAGLKRIFNGEARREDTPVGSGFGPAGARASGGPVQAGLPYLVNENTPRSEWFVPSRSGGILNVSQAQAAVRTHLSSVMPRPRVRPPGFVGLSGGAQGLRAASLAAIAGSVIAAPAAAAPERAAASTVNVQIESVSVQVPSGVSDPGVIADLVADRIGQRVSATISASFSD</sequence>
<protein>
    <submittedName>
        <fullName evidence="4">Phage tail tape measure protein</fullName>
    </submittedName>
</protein>
<reference evidence="4 5" key="1">
    <citation type="submission" date="2019-06" db="EMBL/GenBank/DDBJ databases">
        <title>Paenimaribius caenipelagi gen. nov., sp. nov., isolated from a tidal flat.</title>
        <authorList>
            <person name="Yoon J.-H."/>
        </authorList>
    </citation>
    <scope>NUCLEOTIDE SEQUENCE [LARGE SCALE GENOMIC DNA]</scope>
    <source>
        <strain evidence="4 5">JBTF-M29</strain>
    </source>
</reference>
<dbReference type="Pfam" id="PF10145">
    <property type="entry name" value="PhageMin_Tail"/>
    <property type="match status" value="1"/>
</dbReference>
<dbReference type="RefSeq" id="WP_142835379.1">
    <property type="nucleotide sequence ID" value="NZ_VFSV01000026.1"/>
</dbReference>
<feature type="transmembrane region" description="Helical" evidence="2">
    <location>
        <begin position="540"/>
        <end position="566"/>
    </location>
</feature>
<keyword evidence="2" id="KW-1133">Transmembrane helix</keyword>
<dbReference type="EMBL" id="VFSV01000026">
    <property type="protein sequence ID" value="TRD16977.1"/>
    <property type="molecule type" value="Genomic_DNA"/>
</dbReference>
<accession>A0A547PS49</accession>
<dbReference type="Proteomes" id="UP000318590">
    <property type="component" value="Unassembled WGS sequence"/>
</dbReference>
<feature type="transmembrane region" description="Helical" evidence="2">
    <location>
        <begin position="573"/>
        <end position="596"/>
    </location>
</feature>
<name>A0A547PS49_9RHOB</name>
<keyword evidence="5" id="KW-1185">Reference proteome</keyword>
<proteinExistence type="predicted"/>
<keyword evidence="2" id="KW-0812">Transmembrane</keyword>
<dbReference type="OrthoDB" id="5461326at2"/>
<dbReference type="AlphaFoldDB" id="A0A547PS49"/>
<organism evidence="4 5">
    <name type="scientific">Palleronia caenipelagi</name>
    <dbReference type="NCBI Taxonomy" id="2489174"/>
    <lineage>
        <taxon>Bacteria</taxon>
        <taxon>Pseudomonadati</taxon>
        <taxon>Pseudomonadota</taxon>
        <taxon>Alphaproteobacteria</taxon>
        <taxon>Rhodobacterales</taxon>
        <taxon>Roseobacteraceae</taxon>
        <taxon>Palleronia</taxon>
    </lineage>
</organism>
<dbReference type="NCBIfam" id="TIGR01760">
    <property type="entry name" value="tape_meas_TP901"/>
    <property type="match status" value="1"/>
</dbReference>
<evidence type="ECO:0000256" key="1">
    <source>
        <dbReference type="ARBA" id="ARBA00022612"/>
    </source>
</evidence>